<dbReference type="Proteomes" id="UP001046870">
    <property type="component" value="Chromosome 21"/>
</dbReference>
<sequence>MILVHLYLESTCVCANRTDRAEPAAYSPDVRRRPTQASAKRRSGALKRCACEQPRRTRSSRTEVIG</sequence>
<dbReference type="AlphaFoldDB" id="A0A9D3PFG7"/>
<evidence type="ECO:0000313" key="2">
    <source>
        <dbReference type="EMBL" id="KAG7457467.1"/>
    </source>
</evidence>
<organism evidence="2 3">
    <name type="scientific">Megalops atlanticus</name>
    <name type="common">Tarpon</name>
    <name type="synonym">Clupea gigantea</name>
    <dbReference type="NCBI Taxonomy" id="7932"/>
    <lineage>
        <taxon>Eukaryota</taxon>
        <taxon>Metazoa</taxon>
        <taxon>Chordata</taxon>
        <taxon>Craniata</taxon>
        <taxon>Vertebrata</taxon>
        <taxon>Euteleostomi</taxon>
        <taxon>Actinopterygii</taxon>
        <taxon>Neopterygii</taxon>
        <taxon>Teleostei</taxon>
        <taxon>Elopiformes</taxon>
        <taxon>Megalopidae</taxon>
        <taxon>Megalops</taxon>
    </lineage>
</organism>
<proteinExistence type="predicted"/>
<evidence type="ECO:0000256" key="1">
    <source>
        <dbReference type="SAM" id="MobiDB-lite"/>
    </source>
</evidence>
<accession>A0A9D3PFG7</accession>
<keyword evidence="3" id="KW-1185">Reference proteome</keyword>
<reference evidence="2" key="1">
    <citation type="submission" date="2021-01" db="EMBL/GenBank/DDBJ databases">
        <authorList>
            <person name="Zahm M."/>
            <person name="Roques C."/>
            <person name="Cabau C."/>
            <person name="Klopp C."/>
            <person name="Donnadieu C."/>
            <person name="Jouanno E."/>
            <person name="Lampietro C."/>
            <person name="Louis A."/>
            <person name="Herpin A."/>
            <person name="Echchiki A."/>
            <person name="Berthelot C."/>
            <person name="Parey E."/>
            <person name="Roest-Crollius H."/>
            <person name="Braasch I."/>
            <person name="Postlethwait J."/>
            <person name="Bobe J."/>
            <person name="Montfort J."/>
            <person name="Bouchez O."/>
            <person name="Begum T."/>
            <person name="Mejri S."/>
            <person name="Adams A."/>
            <person name="Chen W.-J."/>
            <person name="Guiguen Y."/>
        </authorList>
    </citation>
    <scope>NUCLEOTIDE SEQUENCE</scope>
    <source>
        <strain evidence="2">YG-15Mar2019-1</strain>
        <tissue evidence="2">Brain</tissue>
    </source>
</reference>
<name>A0A9D3PFG7_MEGAT</name>
<evidence type="ECO:0000313" key="3">
    <source>
        <dbReference type="Proteomes" id="UP001046870"/>
    </source>
</evidence>
<dbReference type="EMBL" id="JAFDVH010000021">
    <property type="protein sequence ID" value="KAG7457467.1"/>
    <property type="molecule type" value="Genomic_DNA"/>
</dbReference>
<gene>
    <name evidence="2" type="ORF">MATL_G00227480</name>
</gene>
<feature type="region of interest" description="Disordered" evidence="1">
    <location>
        <begin position="23"/>
        <end position="66"/>
    </location>
</feature>
<comment type="caution">
    <text evidence="2">The sequence shown here is derived from an EMBL/GenBank/DDBJ whole genome shotgun (WGS) entry which is preliminary data.</text>
</comment>
<protein>
    <submittedName>
        <fullName evidence="2">Uncharacterized protein</fullName>
    </submittedName>
</protein>